<keyword evidence="3 5" id="KW-1133">Transmembrane helix</keyword>
<feature type="transmembrane region" description="Helical" evidence="5">
    <location>
        <begin position="205"/>
        <end position="229"/>
    </location>
</feature>
<dbReference type="InterPro" id="IPR004837">
    <property type="entry name" value="NaCa_Exmemb"/>
</dbReference>
<dbReference type="EMBL" id="BSYJ01000002">
    <property type="protein sequence ID" value="GMG86605.1"/>
    <property type="molecule type" value="Genomic_DNA"/>
</dbReference>
<feature type="transmembrane region" description="Helical" evidence="5">
    <location>
        <begin position="71"/>
        <end position="94"/>
    </location>
</feature>
<feature type="transmembrane region" description="Helical" evidence="5">
    <location>
        <begin position="272"/>
        <end position="292"/>
    </location>
</feature>
<feature type="transmembrane region" description="Helical" evidence="5">
    <location>
        <begin position="171"/>
        <end position="193"/>
    </location>
</feature>
<proteinExistence type="predicted"/>
<name>A0ABQ6LWZ2_9GAMM</name>
<protein>
    <submittedName>
        <fullName evidence="7">Calcium/sodium antiporter</fullName>
    </submittedName>
</protein>
<keyword evidence="8" id="KW-1185">Reference proteome</keyword>
<evidence type="ECO:0000256" key="3">
    <source>
        <dbReference type="ARBA" id="ARBA00022989"/>
    </source>
</evidence>
<evidence type="ECO:0000256" key="1">
    <source>
        <dbReference type="ARBA" id="ARBA00004141"/>
    </source>
</evidence>
<dbReference type="Gene3D" id="1.20.1420.30">
    <property type="entry name" value="NCX, central ion-binding region"/>
    <property type="match status" value="1"/>
</dbReference>
<comment type="subcellular location">
    <subcellularLocation>
        <location evidence="1">Membrane</location>
        <topology evidence="1">Multi-pass membrane protein</topology>
    </subcellularLocation>
</comment>
<dbReference type="InterPro" id="IPR044880">
    <property type="entry name" value="NCX_ion-bd_dom_sf"/>
</dbReference>
<feature type="transmembrane region" description="Helical" evidence="5">
    <location>
        <begin position="130"/>
        <end position="147"/>
    </location>
</feature>
<evidence type="ECO:0000313" key="7">
    <source>
        <dbReference type="EMBL" id="GMG86605.1"/>
    </source>
</evidence>
<reference evidence="7 8" key="1">
    <citation type="submission" date="2023-04" db="EMBL/GenBank/DDBJ databases">
        <title>Marinobulbifer ophiurae gen. nov., sp. Nov., isolate from tissue of brittle star Ophioplocus japonicus.</title>
        <authorList>
            <person name="Kawano K."/>
            <person name="Sawayama S."/>
            <person name="Nakagawa S."/>
        </authorList>
    </citation>
    <scope>NUCLEOTIDE SEQUENCE [LARGE SCALE GENOMIC DNA]</scope>
    <source>
        <strain evidence="7 8">NKW57</strain>
    </source>
</reference>
<keyword evidence="2 5" id="KW-0812">Transmembrane</keyword>
<accession>A0ABQ6LWZ2</accession>
<gene>
    <name evidence="7" type="ORF">MNKW57_09260</name>
</gene>
<feature type="transmembrane region" description="Helical" evidence="5">
    <location>
        <begin position="106"/>
        <end position="123"/>
    </location>
</feature>
<feature type="transmembrane region" description="Helical" evidence="5">
    <location>
        <begin position="241"/>
        <end position="260"/>
    </location>
</feature>
<dbReference type="RefSeq" id="WP_285763147.1">
    <property type="nucleotide sequence ID" value="NZ_BSYJ01000002.1"/>
</dbReference>
<feature type="domain" description="Sodium/calcium exchanger membrane region" evidence="6">
    <location>
        <begin position="7"/>
        <end position="145"/>
    </location>
</feature>
<dbReference type="PANTHER" id="PTHR10846:SF8">
    <property type="entry name" value="INNER MEMBRANE PROTEIN YRBG"/>
    <property type="match status" value="1"/>
</dbReference>
<evidence type="ECO:0000313" key="8">
    <source>
        <dbReference type="Proteomes" id="UP001224392"/>
    </source>
</evidence>
<dbReference type="NCBIfam" id="TIGR00367">
    <property type="entry name" value="calcium/sodium antiporter"/>
    <property type="match status" value="1"/>
</dbReference>
<dbReference type="Pfam" id="PF01699">
    <property type="entry name" value="Na_Ca_ex"/>
    <property type="match status" value="2"/>
</dbReference>
<evidence type="ECO:0000256" key="5">
    <source>
        <dbReference type="SAM" id="Phobius"/>
    </source>
</evidence>
<evidence type="ECO:0000259" key="6">
    <source>
        <dbReference type="Pfam" id="PF01699"/>
    </source>
</evidence>
<dbReference type="InterPro" id="IPR004481">
    <property type="entry name" value="K/Na/Ca-exchanger"/>
</dbReference>
<evidence type="ECO:0000256" key="2">
    <source>
        <dbReference type="ARBA" id="ARBA00022692"/>
    </source>
</evidence>
<sequence>MSEVWLAALAILVGFGGLVWSADRFVAGSAALAYNFGLSKLVIGLTIVSLGTSAPEVMVAISASLKGAGELAVGNAIGSNLANIGLVLAATALISPLPVQKHLLKQEIPVLLVITLLAGFVLYDAKLTFVEGLVLAGLLVPLLWVTVKFKKGHPDDELEDAEIPDYTVPRAIAWFFVGLAALLVSSEILVWGARSIAEAAGVSPLIIGLTVIAVGTSLPELAASIASALKGHHDMALGNIIGSNIFNILAVMSVPGLIATTTMDTAVFNRDYLAMLGITAALALAILIRFMQGHERATIGRWIGIFLLLCYIAYYWTLF</sequence>
<feature type="domain" description="Sodium/calcium exchanger membrane region" evidence="6">
    <location>
        <begin position="171"/>
        <end position="318"/>
    </location>
</feature>
<evidence type="ECO:0000256" key="4">
    <source>
        <dbReference type="ARBA" id="ARBA00023136"/>
    </source>
</evidence>
<comment type="caution">
    <text evidence="7">The sequence shown here is derived from an EMBL/GenBank/DDBJ whole genome shotgun (WGS) entry which is preliminary data.</text>
</comment>
<dbReference type="Proteomes" id="UP001224392">
    <property type="component" value="Unassembled WGS sequence"/>
</dbReference>
<organism evidence="7 8">
    <name type="scientific">Biformimicrobium ophioploci</name>
    <dbReference type="NCBI Taxonomy" id="3036711"/>
    <lineage>
        <taxon>Bacteria</taxon>
        <taxon>Pseudomonadati</taxon>
        <taxon>Pseudomonadota</taxon>
        <taxon>Gammaproteobacteria</taxon>
        <taxon>Cellvibrionales</taxon>
        <taxon>Microbulbiferaceae</taxon>
        <taxon>Biformimicrobium</taxon>
    </lineage>
</organism>
<keyword evidence="4 5" id="KW-0472">Membrane</keyword>
<dbReference type="PANTHER" id="PTHR10846">
    <property type="entry name" value="SODIUM/POTASSIUM/CALCIUM EXCHANGER"/>
    <property type="match status" value="1"/>
</dbReference>
<feature type="transmembrane region" description="Helical" evidence="5">
    <location>
        <begin position="298"/>
        <end position="318"/>
    </location>
</feature>